<accession>A0A5C6C3C7</accession>
<feature type="domain" description="Sulfatase-modifying factor enzyme-like" evidence="4">
    <location>
        <begin position="200"/>
        <end position="336"/>
    </location>
</feature>
<evidence type="ECO:0000313" key="7">
    <source>
        <dbReference type="Proteomes" id="UP000316304"/>
    </source>
</evidence>
<reference evidence="6 7" key="1">
    <citation type="submission" date="2019-02" db="EMBL/GenBank/DDBJ databases">
        <title>Deep-cultivation of Planctomycetes and their phenomic and genomic characterization uncovers novel biology.</title>
        <authorList>
            <person name="Wiegand S."/>
            <person name="Jogler M."/>
            <person name="Boedeker C."/>
            <person name="Pinto D."/>
            <person name="Vollmers J."/>
            <person name="Rivas-Marin E."/>
            <person name="Kohn T."/>
            <person name="Peeters S.H."/>
            <person name="Heuer A."/>
            <person name="Rast P."/>
            <person name="Oberbeckmann S."/>
            <person name="Bunk B."/>
            <person name="Jeske O."/>
            <person name="Meyerdierks A."/>
            <person name="Storesund J.E."/>
            <person name="Kallscheuer N."/>
            <person name="Luecker S."/>
            <person name="Lage O.M."/>
            <person name="Pohl T."/>
            <person name="Merkel B.J."/>
            <person name="Hornburger P."/>
            <person name="Mueller R.-W."/>
            <person name="Bruemmer F."/>
            <person name="Labrenz M."/>
            <person name="Spormann A.M."/>
            <person name="Op Den Camp H."/>
            <person name="Overmann J."/>
            <person name="Amann R."/>
            <person name="Jetten M.S.M."/>
            <person name="Mascher T."/>
            <person name="Medema M.H."/>
            <person name="Devos D.P."/>
            <person name="Kaster A.-K."/>
            <person name="Ovreas L."/>
            <person name="Rohde M."/>
            <person name="Galperin M.Y."/>
            <person name="Jogler C."/>
        </authorList>
    </citation>
    <scope>NUCLEOTIDE SEQUENCE [LARGE SCALE GENOMIC DNA]</scope>
    <source>
        <strain evidence="6 7">Pla52o</strain>
    </source>
</reference>
<name>A0A5C6C3C7_9BACT</name>
<keyword evidence="2" id="KW-0408">Iron</keyword>
<dbReference type="PANTHER" id="PTHR23150">
    <property type="entry name" value="SULFATASE MODIFYING FACTOR 1, 2"/>
    <property type="match status" value="1"/>
</dbReference>
<dbReference type="EC" id="1.8.-.-" evidence="6"/>
<keyword evidence="1 6" id="KW-0560">Oxidoreductase</keyword>
<feature type="domain" description="Sulfatase-modifying factor enzyme-like" evidence="4">
    <location>
        <begin position="370"/>
        <end position="444"/>
    </location>
</feature>
<evidence type="ECO:0000256" key="1">
    <source>
        <dbReference type="ARBA" id="ARBA00023002"/>
    </source>
</evidence>
<dbReference type="NCBIfam" id="TIGR03440">
    <property type="entry name" value="egtB_TIGR03440"/>
    <property type="match status" value="1"/>
</dbReference>
<dbReference type="EMBL" id="SJPT01000012">
    <property type="protein sequence ID" value="TWU17359.1"/>
    <property type="molecule type" value="Genomic_DNA"/>
</dbReference>
<dbReference type="Proteomes" id="UP000316304">
    <property type="component" value="Unassembled WGS sequence"/>
</dbReference>
<feature type="domain" description="DinB-like" evidence="5">
    <location>
        <begin position="33"/>
        <end position="164"/>
    </location>
</feature>
<proteinExistence type="predicted"/>
<dbReference type="InterPro" id="IPR005532">
    <property type="entry name" value="SUMF_dom"/>
</dbReference>
<evidence type="ECO:0000259" key="4">
    <source>
        <dbReference type="Pfam" id="PF03781"/>
    </source>
</evidence>
<dbReference type="InterPro" id="IPR017806">
    <property type="entry name" value="EgtB"/>
</dbReference>
<dbReference type="GO" id="GO:0016491">
    <property type="term" value="F:oxidoreductase activity"/>
    <property type="evidence" value="ECO:0007669"/>
    <property type="project" value="UniProtKB-KW"/>
</dbReference>
<evidence type="ECO:0000313" key="6">
    <source>
        <dbReference type="EMBL" id="TWU17359.1"/>
    </source>
</evidence>
<dbReference type="AlphaFoldDB" id="A0A5C6C3C7"/>
<dbReference type="PANTHER" id="PTHR23150:SF36">
    <property type="entry name" value="HERCYNINE OXYGENASE"/>
    <property type="match status" value="1"/>
</dbReference>
<keyword evidence="7" id="KW-1185">Reference proteome</keyword>
<dbReference type="InterPro" id="IPR034660">
    <property type="entry name" value="DinB/YfiT-like"/>
</dbReference>
<organism evidence="6 7">
    <name type="scientific">Novipirellula galeiformis</name>
    <dbReference type="NCBI Taxonomy" id="2528004"/>
    <lineage>
        <taxon>Bacteria</taxon>
        <taxon>Pseudomonadati</taxon>
        <taxon>Planctomycetota</taxon>
        <taxon>Planctomycetia</taxon>
        <taxon>Pirellulales</taxon>
        <taxon>Pirellulaceae</taxon>
        <taxon>Novipirellula</taxon>
    </lineage>
</organism>
<evidence type="ECO:0000256" key="2">
    <source>
        <dbReference type="ARBA" id="ARBA00023004"/>
    </source>
</evidence>
<dbReference type="GO" id="GO:0052699">
    <property type="term" value="P:ergothioneine biosynthetic process"/>
    <property type="evidence" value="ECO:0007669"/>
    <property type="project" value="InterPro"/>
</dbReference>
<dbReference type="InterPro" id="IPR024775">
    <property type="entry name" value="DinB-like"/>
</dbReference>
<dbReference type="Pfam" id="PF12867">
    <property type="entry name" value="DinB_2"/>
    <property type="match status" value="1"/>
</dbReference>
<sequence length="444" mass="50603">MKSAITSTTNAMTSPPVNAASLSLGEQLQSLYHLVRSLTDHIVEPLSVEDCGVQSMDDASPIRWHLAHTTWFFETFILRSQADYQEFNPHFGFLFNSYYHSIGKQYPRSRRGLISRPGLSQVREYRQHVDQEILTRLQREDFAIAAEPLLRVGIHHEQQHQELMLTDLKHMLSCNPMWPVYRDDPFDACNAPASTTPTSDEWIEIAEGVYPIGHDGNGFAFDNESPRHPTYLPNASLSSMLVTNGEYLEFMQAGGYERPEHWLSMGWATTQQQHWDSPLYWLRHNGEWHQFTLAGLVPVELAWPVTHLSYFEADAFARWKGRRLPTEFEWEAACDQVASTATTPLDQEPFADVLFEQDKCIHPTRSPDGLMGTVWQWTSSSYAGYPGYRPAAGAVGEYNGKFMCNQSVLRGGSVATSSTHIRSTYRNFFPPEARWQFSGIRLAK</sequence>
<protein>
    <submittedName>
        <fullName evidence="6">Iron(II)-dependent oxidoreductase EgtB</fullName>
        <ecNumber evidence="6">1.8.-.-</ecNumber>
    </submittedName>
</protein>
<dbReference type="InterPro" id="IPR051043">
    <property type="entry name" value="Sulfatase_Mod_Factor_Kinase"/>
</dbReference>
<gene>
    <name evidence="6" type="primary">egtB</name>
    <name evidence="6" type="ORF">Pla52o_51630</name>
</gene>
<dbReference type="SUPFAM" id="SSF56436">
    <property type="entry name" value="C-type lectin-like"/>
    <property type="match status" value="1"/>
</dbReference>
<dbReference type="SUPFAM" id="SSF109854">
    <property type="entry name" value="DinB/YfiT-like putative metalloenzymes"/>
    <property type="match status" value="1"/>
</dbReference>
<dbReference type="InterPro" id="IPR042095">
    <property type="entry name" value="SUMF_sf"/>
</dbReference>
<evidence type="ECO:0000259" key="5">
    <source>
        <dbReference type="Pfam" id="PF12867"/>
    </source>
</evidence>
<comment type="pathway">
    <text evidence="3">Amino-acid biosynthesis; ergothioneine biosynthesis.</text>
</comment>
<comment type="caution">
    <text evidence="6">The sequence shown here is derived from an EMBL/GenBank/DDBJ whole genome shotgun (WGS) entry which is preliminary data.</text>
</comment>
<dbReference type="Pfam" id="PF03781">
    <property type="entry name" value="FGE-sulfatase"/>
    <property type="match status" value="2"/>
</dbReference>
<dbReference type="Gene3D" id="3.90.1580.10">
    <property type="entry name" value="paralog of FGE (formylglycine-generating enzyme)"/>
    <property type="match status" value="1"/>
</dbReference>
<evidence type="ECO:0000256" key="3">
    <source>
        <dbReference type="ARBA" id="ARBA00037882"/>
    </source>
</evidence>
<dbReference type="InterPro" id="IPR016187">
    <property type="entry name" value="CTDL_fold"/>
</dbReference>